<reference evidence="2" key="1">
    <citation type="submission" date="2015-07" db="EMBL/GenBank/DDBJ databases">
        <title>Genome sequencing of Sunxiuqinia dokdonensis strain SK.</title>
        <authorList>
            <person name="Ahn S."/>
            <person name="Kim B.-C."/>
        </authorList>
    </citation>
    <scope>NUCLEOTIDE SEQUENCE [LARGE SCALE GENOMIC DNA]</scope>
    <source>
        <strain evidence="2">SK</strain>
    </source>
</reference>
<accession>A0A0L8VB28</accession>
<evidence type="ECO:0000313" key="2">
    <source>
        <dbReference type="Proteomes" id="UP000036958"/>
    </source>
</evidence>
<protein>
    <submittedName>
        <fullName evidence="1">Uncharacterized protein</fullName>
    </submittedName>
</protein>
<evidence type="ECO:0000313" key="1">
    <source>
        <dbReference type="EMBL" id="KOH45665.1"/>
    </source>
</evidence>
<sequence length="38" mass="4228">MGHLLPNRDSGQALKKGKEDQPLALLGVIRVSRFPNRD</sequence>
<gene>
    <name evidence="1" type="ORF">NC99_15240</name>
</gene>
<dbReference type="Proteomes" id="UP000036958">
    <property type="component" value="Unassembled WGS sequence"/>
</dbReference>
<comment type="caution">
    <text evidence="1">The sequence shown here is derived from an EMBL/GenBank/DDBJ whole genome shotgun (WGS) entry which is preliminary data.</text>
</comment>
<dbReference type="AlphaFoldDB" id="A0A0L8VB28"/>
<proteinExistence type="predicted"/>
<keyword evidence="2" id="KW-1185">Reference proteome</keyword>
<dbReference type="EMBL" id="LGIA01000082">
    <property type="protein sequence ID" value="KOH45665.1"/>
    <property type="molecule type" value="Genomic_DNA"/>
</dbReference>
<organism evidence="1 2">
    <name type="scientific">Sunxiuqinia dokdonensis</name>
    <dbReference type="NCBI Taxonomy" id="1409788"/>
    <lineage>
        <taxon>Bacteria</taxon>
        <taxon>Pseudomonadati</taxon>
        <taxon>Bacteroidota</taxon>
        <taxon>Bacteroidia</taxon>
        <taxon>Marinilabiliales</taxon>
        <taxon>Prolixibacteraceae</taxon>
        <taxon>Sunxiuqinia</taxon>
    </lineage>
</organism>
<name>A0A0L8VB28_9BACT</name>